<comment type="subcellular location">
    <subcellularLocation>
        <location evidence="5">Cell membrane</location>
        <topology evidence="5">Multi-pass membrane protein</topology>
    </subcellularLocation>
    <subcellularLocation>
        <location evidence="1">Membrane</location>
        <topology evidence="1">Multi-pass membrane protein</topology>
    </subcellularLocation>
</comment>
<dbReference type="AlphaFoldDB" id="A0A2N1PT55"/>
<evidence type="ECO:0000313" key="7">
    <source>
        <dbReference type="EMBL" id="PKK91528.1"/>
    </source>
</evidence>
<feature type="transmembrane region" description="Helical" evidence="5">
    <location>
        <begin position="474"/>
        <end position="494"/>
    </location>
</feature>
<evidence type="ECO:0000256" key="1">
    <source>
        <dbReference type="ARBA" id="ARBA00004141"/>
    </source>
</evidence>
<evidence type="ECO:0000313" key="8">
    <source>
        <dbReference type="Proteomes" id="UP000233256"/>
    </source>
</evidence>
<evidence type="ECO:0000256" key="4">
    <source>
        <dbReference type="ARBA" id="ARBA00023136"/>
    </source>
</evidence>
<evidence type="ECO:0000256" key="5">
    <source>
        <dbReference type="RuleBase" id="RU363032"/>
    </source>
</evidence>
<comment type="similarity">
    <text evidence="5">Belongs to the binding-protein-dependent transport system permease family.</text>
</comment>
<dbReference type="Proteomes" id="UP000233256">
    <property type="component" value="Unassembled WGS sequence"/>
</dbReference>
<protein>
    <recommendedName>
        <fullName evidence="6">ABC transmembrane type-1 domain-containing protein</fullName>
    </recommendedName>
</protein>
<dbReference type="GO" id="GO:0005886">
    <property type="term" value="C:plasma membrane"/>
    <property type="evidence" value="ECO:0007669"/>
    <property type="project" value="UniProtKB-SubCell"/>
</dbReference>
<keyword evidence="5" id="KW-0813">Transport</keyword>
<evidence type="ECO:0000256" key="2">
    <source>
        <dbReference type="ARBA" id="ARBA00022692"/>
    </source>
</evidence>
<sequence>MLDRYKNHSFLINIVAFLAFFLLASERLVAFSSLADLLIDSDRSTVHSLLFNFLRVLTTIIFLGLLPTILSITDSFIIFFTTPIFKKRWKKFTSLKRGYYSFILIVILFGISFFSELLINNRALYVKFQGQTFYDTLYTFKRAKDFGMTGYGLPNYRLLKDFYAEQAEKRNRRFADGTATEEDKKYRSEWGEDFVVLPPYPYGPVESLLDELPGRPPHPPSWLQSAWRINYWDQGWYQLPDANSVLPEKYSAPKWANVPRHDIYKDMALDGNLKFRDGKKPVGAFTHILGTDDRGRDVFSRMVYGFYTSIKFALIVTFICYSIGVSIGAFLGYFGGVFDIIVQRFVEIWSAMPFLYTVMIISAIMEPTFMLLAFILTLFGWMGMTYYIRGEFYREKSKDYVSAATAIGCTHTSIIFKHILPNSLTPVISFMPFAIVGNISSLVSLDFLGFGLPAPTPSWGELLGQGLANLTKPWLVLSPMIAMFVTLLLVSFIGEAIREAFDPKEYSRLR</sequence>
<dbReference type="SUPFAM" id="SSF161098">
    <property type="entry name" value="MetI-like"/>
    <property type="match status" value="1"/>
</dbReference>
<feature type="transmembrane region" description="Helical" evidence="5">
    <location>
        <begin position="59"/>
        <end position="85"/>
    </location>
</feature>
<feature type="transmembrane region" description="Helical" evidence="5">
    <location>
        <begin position="97"/>
        <end position="119"/>
    </location>
</feature>
<feature type="domain" description="ABC transmembrane type-1" evidence="6">
    <location>
        <begin position="306"/>
        <end position="494"/>
    </location>
</feature>
<dbReference type="PANTHER" id="PTHR30325">
    <property type="entry name" value="MEMBRANE COMPONENT OF ABC TRANSPORTER"/>
    <property type="match status" value="1"/>
</dbReference>
<reference evidence="7 8" key="1">
    <citation type="journal article" date="2017" name="ISME J.">
        <title>Potential for microbial H2 and metal transformations associated with novel bacteria and archaea in deep terrestrial subsurface sediments.</title>
        <authorList>
            <person name="Hernsdorf A.W."/>
            <person name="Amano Y."/>
            <person name="Miyakawa K."/>
            <person name="Ise K."/>
            <person name="Suzuki Y."/>
            <person name="Anantharaman K."/>
            <person name="Probst A."/>
            <person name="Burstein D."/>
            <person name="Thomas B.C."/>
            <person name="Banfield J.F."/>
        </authorList>
    </citation>
    <scope>NUCLEOTIDE SEQUENCE [LARGE SCALE GENOMIC DNA]</scope>
    <source>
        <strain evidence="7">HGW-Wallbacteria-1</strain>
    </source>
</reference>
<feature type="transmembrane region" description="Helical" evidence="5">
    <location>
        <begin position="371"/>
        <end position="388"/>
    </location>
</feature>
<gene>
    <name evidence="7" type="ORF">CVV64_07175</name>
</gene>
<dbReference type="PANTHER" id="PTHR30325:SF0">
    <property type="entry name" value="INNER MEMBRANE ABC TRANSPORTER PERMEASE PROTEIN YEJE"/>
    <property type="match status" value="1"/>
</dbReference>
<evidence type="ECO:0000259" key="6">
    <source>
        <dbReference type="PROSITE" id="PS50928"/>
    </source>
</evidence>
<keyword evidence="2 5" id="KW-0812">Transmembrane</keyword>
<proteinExistence type="inferred from homology"/>
<dbReference type="Gene3D" id="1.10.3720.10">
    <property type="entry name" value="MetI-like"/>
    <property type="match status" value="1"/>
</dbReference>
<dbReference type="EMBL" id="PGXC01000003">
    <property type="protein sequence ID" value="PKK91528.1"/>
    <property type="molecule type" value="Genomic_DNA"/>
</dbReference>
<dbReference type="GO" id="GO:0042884">
    <property type="term" value="P:microcin transport"/>
    <property type="evidence" value="ECO:0007669"/>
    <property type="project" value="TreeGrafter"/>
</dbReference>
<evidence type="ECO:0000256" key="3">
    <source>
        <dbReference type="ARBA" id="ARBA00022989"/>
    </source>
</evidence>
<dbReference type="InterPro" id="IPR000515">
    <property type="entry name" value="MetI-like"/>
</dbReference>
<dbReference type="CDD" id="cd06261">
    <property type="entry name" value="TM_PBP2"/>
    <property type="match status" value="1"/>
</dbReference>
<name>A0A2N1PT55_9BACT</name>
<dbReference type="Pfam" id="PF00528">
    <property type="entry name" value="BPD_transp_1"/>
    <property type="match status" value="1"/>
</dbReference>
<feature type="transmembrane region" description="Helical" evidence="5">
    <location>
        <begin position="427"/>
        <end position="454"/>
    </location>
</feature>
<accession>A0A2N1PT55</accession>
<dbReference type="PROSITE" id="PS50928">
    <property type="entry name" value="ABC_TM1"/>
    <property type="match status" value="1"/>
</dbReference>
<keyword evidence="4 5" id="KW-0472">Membrane</keyword>
<feature type="transmembrane region" description="Helical" evidence="5">
    <location>
        <begin position="312"/>
        <end position="334"/>
    </location>
</feature>
<feature type="transmembrane region" description="Helical" evidence="5">
    <location>
        <begin position="346"/>
        <end position="365"/>
    </location>
</feature>
<dbReference type="GO" id="GO:0055085">
    <property type="term" value="P:transmembrane transport"/>
    <property type="evidence" value="ECO:0007669"/>
    <property type="project" value="InterPro"/>
</dbReference>
<keyword evidence="3 5" id="KW-1133">Transmembrane helix</keyword>
<comment type="caution">
    <text evidence="7">The sequence shown here is derived from an EMBL/GenBank/DDBJ whole genome shotgun (WGS) entry which is preliminary data.</text>
</comment>
<organism evidence="7 8">
    <name type="scientific">Candidatus Wallbacteria bacterium HGW-Wallbacteria-1</name>
    <dbReference type="NCBI Taxonomy" id="2013854"/>
    <lineage>
        <taxon>Bacteria</taxon>
        <taxon>Candidatus Walliibacteriota</taxon>
    </lineage>
</organism>
<dbReference type="InterPro" id="IPR035906">
    <property type="entry name" value="MetI-like_sf"/>
</dbReference>